<feature type="region of interest" description="Disordered" evidence="16">
    <location>
        <begin position="710"/>
        <end position="731"/>
    </location>
</feature>
<dbReference type="InterPro" id="IPR027640">
    <property type="entry name" value="Kinesin-like_fam"/>
</dbReference>
<evidence type="ECO:0000256" key="16">
    <source>
        <dbReference type="SAM" id="MobiDB-lite"/>
    </source>
</evidence>
<feature type="coiled-coil region" evidence="15">
    <location>
        <begin position="355"/>
        <end position="426"/>
    </location>
</feature>
<dbReference type="AlphaFoldDB" id="A0A1S4BQ07"/>
<dbReference type="GO" id="GO:0005634">
    <property type="term" value="C:nucleus"/>
    <property type="evidence" value="ECO:0007669"/>
    <property type="project" value="UniProtKB-SubCell"/>
</dbReference>
<proteinExistence type="inferred from homology"/>
<feature type="region of interest" description="Disordered" evidence="16">
    <location>
        <begin position="536"/>
        <end position="587"/>
    </location>
</feature>
<comment type="similarity">
    <text evidence="2">Belongs to the TRAFAC class myosin-kinesin ATPase superfamily. Kinesin family. KIN-7 subfamily.</text>
</comment>
<evidence type="ECO:0000256" key="3">
    <source>
        <dbReference type="ARBA" id="ARBA00022490"/>
    </source>
</evidence>
<evidence type="ECO:0000256" key="6">
    <source>
        <dbReference type="ARBA" id="ARBA00022741"/>
    </source>
</evidence>
<dbReference type="SMR" id="A0A1S4BQ07"/>
<dbReference type="GO" id="GO:0000919">
    <property type="term" value="P:cell plate assembly"/>
    <property type="evidence" value="ECO:0007669"/>
    <property type="project" value="UniProtKB-ARBA"/>
</dbReference>
<keyword evidence="7 14" id="KW-0067">ATP-binding</keyword>
<keyword evidence="6 14" id="KW-0547">Nucleotide-binding</keyword>
<dbReference type="GO" id="GO:0005524">
    <property type="term" value="F:ATP binding"/>
    <property type="evidence" value="ECO:0007669"/>
    <property type="project" value="UniProtKB-UniRule"/>
</dbReference>
<dbReference type="GO" id="GO:0008017">
    <property type="term" value="F:microtubule binding"/>
    <property type="evidence" value="ECO:0007669"/>
    <property type="project" value="InterPro"/>
</dbReference>
<dbReference type="GeneID" id="107810672"/>
<keyword evidence="5" id="KW-0493">Microtubule</keyword>
<keyword evidence="10" id="KW-0206">Cytoskeleton</keyword>
<keyword evidence="12" id="KW-0131">Cell cycle</keyword>
<keyword evidence="9 14" id="KW-0505">Motor protein</keyword>
<name>A0A1S4BQ07_TOBAC</name>
<feature type="compositionally biased region" description="Basic and acidic residues" evidence="16">
    <location>
        <begin position="540"/>
        <end position="551"/>
    </location>
</feature>
<evidence type="ECO:0000256" key="8">
    <source>
        <dbReference type="ARBA" id="ARBA00023054"/>
    </source>
</evidence>
<protein>
    <submittedName>
        <fullName evidence="19 20">Kinesin-like protein NACK2</fullName>
    </submittedName>
</protein>
<gene>
    <name evidence="19 20" type="primary">LOC107810672</name>
</gene>
<feature type="domain" description="Kinesin motor" evidence="17">
    <location>
        <begin position="24"/>
        <end position="346"/>
    </location>
</feature>
<dbReference type="PANTHER" id="PTHR47968">
    <property type="entry name" value="CENTROMERE PROTEIN E"/>
    <property type="match status" value="1"/>
</dbReference>
<dbReference type="RefSeq" id="XP_016490960.1">
    <property type="nucleotide sequence ID" value="XM_016635474.1"/>
</dbReference>
<dbReference type="FunFam" id="3.40.850.10:FF:000016">
    <property type="entry name" value="Kinesin-like protein"/>
    <property type="match status" value="1"/>
</dbReference>
<dbReference type="GO" id="GO:0005874">
    <property type="term" value="C:microtubule"/>
    <property type="evidence" value="ECO:0007669"/>
    <property type="project" value="UniProtKB-KW"/>
</dbReference>
<keyword evidence="3" id="KW-0963">Cytoplasm</keyword>
<evidence type="ECO:0000256" key="10">
    <source>
        <dbReference type="ARBA" id="ARBA00023212"/>
    </source>
</evidence>
<reference evidence="19 20" key="2">
    <citation type="submission" date="2025-04" db="UniProtKB">
        <authorList>
            <consortium name="RefSeq"/>
        </authorList>
    </citation>
    <scope>IDENTIFICATION</scope>
</reference>
<feature type="compositionally biased region" description="Polar residues" evidence="16">
    <location>
        <begin position="715"/>
        <end position="730"/>
    </location>
</feature>
<dbReference type="PRINTS" id="PR00380">
    <property type="entry name" value="KINESINHEAVY"/>
</dbReference>
<evidence type="ECO:0000256" key="4">
    <source>
        <dbReference type="ARBA" id="ARBA00022618"/>
    </source>
</evidence>
<keyword evidence="8 15" id="KW-0175">Coiled coil</keyword>
<dbReference type="RefSeq" id="XP_016490966.1">
    <property type="nucleotide sequence ID" value="XM_016635480.1"/>
</dbReference>
<dbReference type="Pfam" id="PF11995">
    <property type="entry name" value="DUF3490"/>
    <property type="match status" value="1"/>
</dbReference>
<reference key="1">
    <citation type="journal article" date="2014" name="Nat. Commun.">
        <title>The tobacco genome sequence and its comparison with those of tomato and potato.</title>
        <authorList>
            <person name="Sierro N."/>
            <person name="Battey J.N."/>
            <person name="Ouadi S."/>
            <person name="Bakaher N."/>
            <person name="Bovet L."/>
            <person name="Willig A."/>
            <person name="Goepfert S."/>
            <person name="Peitsch M.C."/>
            <person name="Ivanov N.V."/>
        </authorList>
    </citation>
    <scope>NUCLEOTIDE SEQUENCE [LARGE SCALE GENOMIC DNA]</scope>
    <source>
        <strain>cv. TN90</strain>
    </source>
</reference>
<organism evidence="19">
    <name type="scientific">Nicotiana tabacum</name>
    <name type="common">Common tobacco</name>
    <dbReference type="NCBI Taxonomy" id="4097"/>
    <lineage>
        <taxon>Eukaryota</taxon>
        <taxon>Viridiplantae</taxon>
        <taxon>Streptophyta</taxon>
        <taxon>Embryophyta</taxon>
        <taxon>Tracheophyta</taxon>
        <taxon>Spermatophyta</taxon>
        <taxon>Magnoliopsida</taxon>
        <taxon>eudicotyledons</taxon>
        <taxon>Gunneridae</taxon>
        <taxon>Pentapetalae</taxon>
        <taxon>asterids</taxon>
        <taxon>lamiids</taxon>
        <taxon>Solanales</taxon>
        <taxon>Solanaceae</taxon>
        <taxon>Nicotianoideae</taxon>
        <taxon>Nicotianeae</taxon>
        <taxon>Nicotiana</taxon>
    </lineage>
</organism>
<evidence type="ECO:0000256" key="13">
    <source>
        <dbReference type="ARBA" id="ARBA00060413"/>
    </source>
</evidence>
<dbReference type="CDD" id="cd01374">
    <property type="entry name" value="KISc_CENP_E"/>
    <property type="match status" value="1"/>
</dbReference>
<evidence type="ECO:0000256" key="14">
    <source>
        <dbReference type="PROSITE-ProRule" id="PRU00283"/>
    </source>
</evidence>
<dbReference type="Pfam" id="PF00225">
    <property type="entry name" value="Kinesin"/>
    <property type="match status" value="1"/>
</dbReference>
<dbReference type="PROSITE" id="PS50067">
    <property type="entry name" value="KINESIN_MOTOR_2"/>
    <property type="match status" value="1"/>
</dbReference>
<comment type="subcellular location">
    <subcellularLocation>
        <location evidence="13">Cytoplasm</location>
        <location evidence="13">Cytoskeleton</location>
        <location evidence="13">Phragmoplast</location>
    </subcellularLocation>
    <subcellularLocation>
        <location evidence="1">Nucleus</location>
    </subcellularLocation>
</comment>
<evidence type="ECO:0000256" key="5">
    <source>
        <dbReference type="ARBA" id="ARBA00022701"/>
    </source>
</evidence>
<evidence type="ECO:0000256" key="1">
    <source>
        <dbReference type="ARBA" id="ARBA00004123"/>
    </source>
</evidence>
<dbReference type="Proteomes" id="UP000790787">
    <property type="component" value="Chromosome 12"/>
</dbReference>
<evidence type="ECO:0000313" key="18">
    <source>
        <dbReference type="Proteomes" id="UP000790787"/>
    </source>
</evidence>
<evidence type="ECO:0000256" key="9">
    <source>
        <dbReference type="ARBA" id="ARBA00023175"/>
    </source>
</evidence>
<dbReference type="KEGG" id="nta:107810672"/>
<feature type="compositionally biased region" description="Low complexity" evidence="16">
    <location>
        <begin position="568"/>
        <end position="578"/>
    </location>
</feature>
<dbReference type="PaxDb" id="4097-A0A1S4BQ07"/>
<evidence type="ECO:0000256" key="2">
    <source>
        <dbReference type="ARBA" id="ARBA00007310"/>
    </source>
</evidence>
<dbReference type="GO" id="GO:0009524">
    <property type="term" value="C:phragmoplast"/>
    <property type="evidence" value="ECO:0007669"/>
    <property type="project" value="UniProtKB-SubCell"/>
</dbReference>
<dbReference type="SUPFAM" id="SSF52540">
    <property type="entry name" value="P-loop containing nucleoside triphosphate hydrolases"/>
    <property type="match status" value="1"/>
</dbReference>
<dbReference type="InterPro" id="IPR021881">
    <property type="entry name" value="NACK_C"/>
</dbReference>
<dbReference type="InterPro" id="IPR001752">
    <property type="entry name" value="Kinesin_motor_dom"/>
</dbReference>
<keyword evidence="4" id="KW-0132">Cell division</keyword>
<evidence type="ECO:0000313" key="20">
    <source>
        <dbReference type="RefSeq" id="XP_016490966.1"/>
    </source>
</evidence>
<evidence type="ECO:0000256" key="11">
    <source>
        <dbReference type="ARBA" id="ARBA00023242"/>
    </source>
</evidence>
<evidence type="ECO:0000259" key="17">
    <source>
        <dbReference type="PROSITE" id="PS50067"/>
    </source>
</evidence>
<evidence type="ECO:0000256" key="12">
    <source>
        <dbReference type="ARBA" id="ARBA00023306"/>
    </source>
</evidence>
<dbReference type="InterPro" id="IPR036961">
    <property type="entry name" value="Kinesin_motor_dom_sf"/>
</dbReference>
<keyword evidence="18" id="KW-1185">Reference proteome</keyword>
<evidence type="ECO:0000256" key="15">
    <source>
        <dbReference type="SAM" id="Coils"/>
    </source>
</evidence>
<evidence type="ECO:0000256" key="7">
    <source>
        <dbReference type="ARBA" id="ARBA00022840"/>
    </source>
</evidence>
<sequence>MSSVYGEETSQCGDDQGSGAHEEKIFVAVRLRPLNEREIANNDVSDWECINNTTILYKNALSERSLFPTACAYDRVFSSECSTRQVYEEAAKGVALSVLSGFNSSIFAYGQTSSGKTYTMSGITEYTLADIYDHISKNDDREFTLKFSAMEIYNEVVRDLLTPDDTPLRLLDDPERGTVVEKLTEVTLKDWNHLKELLLVCEAQRKIGETALNEMSSRSHQILRLTVESTAKKFVGFQNSSTLTAAVNFVDLAGSERASQTLSANVRLKEGSHINRSLLTLGTVIRKLSKKGNGHIPFRDSKLTRILQNSLGGNARTAIICTMSPAHSHVEQSRNTLLFATCAKNVITNAKVNVVMSEKALVKQLRKELARLEAELRNLSALAASGGSAEALKEKEALIEKMSREIRELTEQRDLAQSRVNNMTSSGSWTELSSVSSPDKVQWMDDYAASEVSECVYPFRSDGYEGLNNSNKLSEQIPDPPEDQFLCDDTSPRLFIEKYFGPDPCKGWENIAQRTVPNLEDNCKEVQCVEVDSNANNTISDKHSSPRKGDQESGSIDIDHNLAGGEQSSSSDTDSSDSNNIPRSRSSEAIIVNVPVVKGSEIAKENGDISCESEKELCTKKNDLEEKPSQPEVAADSVKVLSKEQNHCFTIEVKLKMKGDDTEKISAEELKKSGEDSENICTEAEVAKSVPEKQSGDTLDNEPISKELGNFIGDSVNSENESELSPSRQSTEFEKQRQEIIELWDACNVPLVHRTYFFLLFKGDPTDSVYMEVELRRLSYLKNAFSLGAKVVKDGQIFSQAASLSALNREREMLSKLLLKKFHSKERDNLYQKWGIDLKTKKRRLQLCHKLWKDTKDMDHIKESAALISKLVGFEAQNEVPKEMFELNFSPGPKNLRSFSWKPRKPM</sequence>
<dbReference type="GO" id="GO:0003777">
    <property type="term" value="F:microtubule motor activity"/>
    <property type="evidence" value="ECO:0007669"/>
    <property type="project" value="InterPro"/>
</dbReference>
<dbReference type="InterPro" id="IPR027417">
    <property type="entry name" value="P-loop_NTPase"/>
</dbReference>
<dbReference type="GO" id="GO:0007018">
    <property type="term" value="P:microtubule-based movement"/>
    <property type="evidence" value="ECO:0007669"/>
    <property type="project" value="InterPro"/>
</dbReference>
<feature type="binding site" evidence="14">
    <location>
        <begin position="110"/>
        <end position="117"/>
    </location>
    <ligand>
        <name>ATP</name>
        <dbReference type="ChEBI" id="CHEBI:30616"/>
    </ligand>
</feature>
<dbReference type="PANTHER" id="PTHR47968:SF54">
    <property type="entry name" value="KINESIN-LIKE PROTEIN NACK2"/>
    <property type="match status" value="1"/>
</dbReference>
<dbReference type="OrthoDB" id="3176171at2759"/>
<keyword evidence="11" id="KW-0539">Nucleus</keyword>
<dbReference type="STRING" id="4097.A0A1S4BQ07"/>
<accession>A0A1S4BQ07</accession>
<evidence type="ECO:0000313" key="19">
    <source>
        <dbReference type="RefSeq" id="XP_016490960.1"/>
    </source>
</evidence>
<dbReference type="Gene3D" id="3.40.850.10">
    <property type="entry name" value="Kinesin motor domain"/>
    <property type="match status" value="1"/>
</dbReference>
<dbReference type="SMART" id="SM00129">
    <property type="entry name" value="KISc"/>
    <property type="match status" value="1"/>
</dbReference>